<sequence length="215" mass="23938">MLTAILRKLTFLTILGLVHLGLDGFLLFSRIENGSMVTIKFNSTELAKTIYRYDPQDTHIDIEVAADLPTNLTLGIWNGCLEYRDEIRCWAYQDLGPNLEDSLLNGLDILTTKVSNLIPPVYFVLADAASTVLLFLCCCVIIWLSPRKVVIWGLLILMLLFLIPSVIVIVVVYLLRSIFQGMGFSVEVGMVGLFGLAALVCSILSLYISFVEMVI</sequence>
<proteinExistence type="predicted"/>
<name>A0A9P7UAM5_9PEZI</name>
<keyword evidence="1" id="KW-0472">Membrane</keyword>
<gene>
    <name evidence="2" type="ORF">JMJ77_013599</name>
</gene>
<evidence type="ECO:0000256" key="1">
    <source>
        <dbReference type="SAM" id="Phobius"/>
    </source>
</evidence>
<keyword evidence="3" id="KW-1185">Reference proteome</keyword>
<accession>A0A9P7UAM5</accession>
<reference evidence="2" key="1">
    <citation type="submission" date="2021-05" db="EMBL/GenBank/DDBJ databases">
        <title>Comparative genomics of three Colletotrichum scovillei strains and genetic complementation revealed genes involved fungal growth and virulence on chili pepper.</title>
        <authorList>
            <person name="Hsieh D.-K."/>
            <person name="Chuang S.-C."/>
            <person name="Chen C.-Y."/>
            <person name="Chao Y.-T."/>
            <person name="Lu M.-Y.J."/>
            <person name="Lee M.-H."/>
            <person name="Shih M.-C."/>
        </authorList>
    </citation>
    <scope>NUCLEOTIDE SEQUENCE</scope>
    <source>
        <strain evidence="2">Coll-153</strain>
    </source>
</reference>
<feature type="transmembrane region" description="Helical" evidence="1">
    <location>
        <begin position="150"/>
        <end position="175"/>
    </location>
</feature>
<dbReference type="EMBL" id="JAESDN010000021">
    <property type="protein sequence ID" value="KAG7040602.1"/>
    <property type="molecule type" value="Genomic_DNA"/>
</dbReference>
<evidence type="ECO:0000313" key="2">
    <source>
        <dbReference type="EMBL" id="KAG7040602.1"/>
    </source>
</evidence>
<feature type="transmembrane region" description="Helical" evidence="1">
    <location>
        <begin position="121"/>
        <end position="144"/>
    </location>
</feature>
<protein>
    <recommendedName>
        <fullName evidence="4">SUR7 protein</fullName>
    </recommendedName>
</protein>
<evidence type="ECO:0000313" key="3">
    <source>
        <dbReference type="Proteomes" id="UP000699042"/>
    </source>
</evidence>
<evidence type="ECO:0008006" key="4">
    <source>
        <dbReference type="Google" id="ProtNLM"/>
    </source>
</evidence>
<organism evidence="2 3">
    <name type="scientific">Colletotrichum scovillei</name>
    <dbReference type="NCBI Taxonomy" id="1209932"/>
    <lineage>
        <taxon>Eukaryota</taxon>
        <taxon>Fungi</taxon>
        <taxon>Dikarya</taxon>
        <taxon>Ascomycota</taxon>
        <taxon>Pezizomycotina</taxon>
        <taxon>Sordariomycetes</taxon>
        <taxon>Hypocreomycetidae</taxon>
        <taxon>Glomerellales</taxon>
        <taxon>Glomerellaceae</taxon>
        <taxon>Colletotrichum</taxon>
        <taxon>Colletotrichum acutatum species complex</taxon>
    </lineage>
</organism>
<keyword evidence="1" id="KW-1133">Transmembrane helix</keyword>
<comment type="caution">
    <text evidence="2">The sequence shown here is derived from an EMBL/GenBank/DDBJ whole genome shotgun (WGS) entry which is preliminary data.</text>
</comment>
<dbReference type="Proteomes" id="UP000699042">
    <property type="component" value="Unassembled WGS sequence"/>
</dbReference>
<keyword evidence="1" id="KW-0812">Transmembrane</keyword>
<feature type="transmembrane region" description="Helical" evidence="1">
    <location>
        <begin position="187"/>
        <end position="210"/>
    </location>
</feature>
<feature type="transmembrane region" description="Helical" evidence="1">
    <location>
        <begin position="6"/>
        <end position="28"/>
    </location>
</feature>
<dbReference type="AlphaFoldDB" id="A0A9P7UAM5"/>